<evidence type="ECO:0000313" key="9">
    <source>
        <dbReference type="Proteomes" id="UP001152622"/>
    </source>
</evidence>
<comment type="subcellular location">
    <subcellularLocation>
        <location evidence="1">Cell membrane</location>
        <topology evidence="1">Multi-pass membrane protein</topology>
    </subcellularLocation>
</comment>
<evidence type="ECO:0000256" key="6">
    <source>
        <dbReference type="ARBA" id="ARBA00023180"/>
    </source>
</evidence>
<dbReference type="OrthoDB" id="2129233at2759"/>
<dbReference type="EMBL" id="JAINUF010000026">
    <property type="protein sequence ID" value="KAJ8332386.1"/>
    <property type="molecule type" value="Genomic_DNA"/>
</dbReference>
<keyword evidence="7" id="KW-0807">Transducer</keyword>
<evidence type="ECO:0000313" key="8">
    <source>
        <dbReference type="EMBL" id="KAJ8332386.1"/>
    </source>
</evidence>
<evidence type="ECO:0000256" key="2">
    <source>
        <dbReference type="ARBA" id="ARBA00007242"/>
    </source>
</evidence>
<keyword evidence="4" id="KW-0297">G-protein coupled receptor</keyword>
<gene>
    <name evidence="8" type="ORF">SKAU_G00425590</name>
</gene>
<comment type="caution">
    <text evidence="8">The sequence shown here is derived from an EMBL/GenBank/DDBJ whole genome shotgun (WGS) entry which is preliminary data.</text>
</comment>
<dbReference type="InterPro" id="IPR043458">
    <property type="entry name" value="GPR158/179"/>
</dbReference>
<keyword evidence="9" id="KW-1185">Reference proteome</keyword>
<organism evidence="8 9">
    <name type="scientific">Synaphobranchus kaupii</name>
    <name type="common">Kaup's arrowtooth eel</name>
    <dbReference type="NCBI Taxonomy" id="118154"/>
    <lineage>
        <taxon>Eukaryota</taxon>
        <taxon>Metazoa</taxon>
        <taxon>Chordata</taxon>
        <taxon>Craniata</taxon>
        <taxon>Vertebrata</taxon>
        <taxon>Euteleostomi</taxon>
        <taxon>Actinopterygii</taxon>
        <taxon>Neopterygii</taxon>
        <taxon>Teleostei</taxon>
        <taxon>Anguilliformes</taxon>
        <taxon>Synaphobranchidae</taxon>
        <taxon>Synaphobranchus</taxon>
    </lineage>
</organism>
<keyword evidence="3" id="KW-0472">Membrane</keyword>
<evidence type="ECO:0000256" key="4">
    <source>
        <dbReference type="ARBA" id="ARBA00023040"/>
    </source>
</evidence>
<accession>A0A9Q1IAC1</accession>
<dbReference type="PANTHER" id="PTHR32546">
    <property type="entry name" value="G-PROTEIN COUPLED RECEPTOR 158-RELATED"/>
    <property type="match status" value="1"/>
</dbReference>
<dbReference type="PANTHER" id="PTHR32546:SF27">
    <property type="entry name" value="G PROTEIN-COUPLED RECEPTOR 158B"/>
    <property type="match status" value="1"/>
</dbReference>
<protein>
    <submittedName>
        <fullName evidence="8">Uncharacterized protein</fullName>
    </submittedName>
</protein>
<dbReference type="GO" id="GO:0004930">
    <property type="term" value="F:G protein-coupled receptor activity"/>
    <property type="evidence" value="ECO:0007669"/>
    <property type="project" value="UniProtKB-KW"/>
</dbReference>
<evidence type="ECO:0000256" key="3">
    <source>
        <dbReference type="ARBA" id="ARBA00022475"/>
    </source>
</evidence>
<comment type="similarity">
    <text evidence="2">Belongs to the G-protein coupled receptor 3 family.</text>
</comment>
<reference evidence="8" key="1">
    <citation type="journal article" date="2023" name="Science">
        <title>Genome structures resolve the early diversification of teleost fishes.</title>
        <authorList>
            <person name="Parey E."/>
            <person name="Louis A."/>
            <person name="Montfort J."/>
            <person name="Bouchez O."/>
            <person name="Roques C."/>
            <person name="Iampietro C."/>
            <person name="Lluch J."/>
            <person name="Castinel A."/>
            <person name="Donnadieu C."/>
            <person name="Desvignes T."/>
            <person name="Floi Bucao C."/>
            <person name="Jouanno E."/>
            <person name="Wen M."/>
            <person name="Mejri S."/>
            <person name="Dirks R."/>
            <person name="Jansen H."/>
            <person name="Henkel C."/>
            <person name="Chen W.J."/>
            <person name="Zahm M."/>
            <person name="Cabau C."/>
            <person name="Klopp C."/>
            <person name="Thompson A.W."/>
            <person name="Robinson-Rechavi M."/>
            <person name="Braasch I."/>
            <person name="Lecointre G."/>
            <person name="Bobe J."/>
            <person name="Postlethwait J.H."/>
            <person name="Berthelot C."/>
            <person name="Roest Crollius H."/>
            <person name="Guiguen Y."/>
        </authorList>
    </citation>
    <scope>NUCLEOTIDE SEQUENCE</scope>
    <source>
        <strain evidence="8">WJC10195</strain>
    </source>
</reference>
<sequence length="149" mass="17267">MWYHALVRSILEGDPKIHRAVVTFNTESPTPGPHIFLQATRADNDIVLQDLSNTAHHRLRNKTPETEWFNEFRDKKKTHVRRRVVSQDVKATNSSVRRGDRYILDKTQIKWSAPYLECENERKHEPRGCYGVTDVHVFSCTDGLLAALD</sequence>
<evidence type="ECO:0000256" key="1">
    <source>
        <dbReference type="ARBA" id="ARBA00004651"/>
    </source>
</evidence>
<dbReference type="AlphaFoldDB" id="A0A9Q1IAC1"/>
<dbReference type="GO" id="GO:0005886">
    <property type="term" value="C:plasma membrane"/>
    <property type="evidence" value="ECO:0007669"/>
    <property type="project" value="UniProtKB-SubCell"/>
</dbReference>
<keyword evidence="5" id="KW-0675">Receptor</keyword>
<proteinExistence type="inferred from homology"/>
<keyword evidence="6" id="KW-0325">Glycoprotein</keyword>
<name>A0A9Q1IAC1_SYNKA</name>
<dbReference type="Proteomes" id="UP001152622">
    <property type="component" value="Unassembled WGS sequence"/>
</dbReference>
<evidence type="ECO:0000256" key="7">
    <source>
        <dbReference type="ARBA" id="ARBA00023224"/>
    </source>
</evidence>
<keyword evidence="3" id="KW-1003">Cell membrane</keyword>
<evidence type="ECO:0000256" key="5">
    <source>
        <dbReference type="ARBA" id="ARBA00023170"/>
    </source>
</evidence>